<organism evidence="2 3">
    <name type="scientific">Malikia spinosa</name>
    <dbReference type="NCBI Taxonomy" id="86180"/>
    <lineage>
        <taxon>Bacteria</taxon>
        <taxon>Pseudomonadati</taxon>
        <taxon>Pseudomonadota</taxon>
        <taxon>Betaproteobacteria</taxon>
        <taxon>Burkholderiales</taxon>
        <taxon>Comamonadaceae</taxon>
        <taxon>Malikia</taxon>
    </lineage>
</organism>
<gene>
    <name evidence="2" type="ORF">F5985_09765</name>
</gene>
<keyword evidence="1" id="KW-0732">Signal</keyword>
<dbReference type="AlphaFoldDB" id="A0A7C9J6K5"/>
<accession>A0A7C9J6K5</accession>
<sequence length="158" mass="17322">MKKALCTLSLLLTLPLTLLAGPVEVGQPLPALSLKDQHDQAWQLTPETKLVLFAAGRKASNLVLAVLSTQPQGFLEQRKAAYLADMSRMPGFITRTFAMPSLRAQPFKVGVSLSEDTLRGWASEPEAVLLIDLEEGRVSRIRHANTEAQLRQALLPQP</sequence>
<evidence type="ECO:0000313" key="2">
    <source>
        <dbReference type="EMBL" id="MYZ52411.1"/>
    </source>
</evidence>
<protein>
    <recommendedName>
        <fullName evidence="4">FAD/FMN-containing dehydrogenase</fullName>
    </recommendedName>
</protein>
<dbReference type="Proteomes" id="UP000481947">
    <property type="component" value="Unassembled WGS sequence"/>
</dbReference>
<comment type="caution">
    <text evidence="2">The sequence shown here is derived from an EMBL/GenBank/DDBJ whole genome shotgun (WGS) entry which is preliminary data.</text>
</comment>
<evidence type="ECO:0000256" key="1">
    <source>
        <dbReference type="SAM" id="SignalP"/>
    </source>
</evidence>
<proteinExistence type="predicted"/>
<evidence type="ECO:0000313" key="3">
    <source>
        <dbReference type="Proteomes" id="UP000481947"/>
    </source>
</evidence>
<dbReference type="RefSeq" id="WP_161125255.1">
    <property type="nucleotide sequence ID" value="NZ_VYSB01000009.1"/>
</dbReference>
<feature type="signal peptide" evidence="1">
    <location>
        <begin position="1"/>
        <end position="20"/>
    </location>
</feature>
<feature type="chain" id="PRO_5028903237" description="FAD/FMN-containing dehydrogenase" evidence="1">
    <location>
        <begin position="21"/>
        <end position="158"/>
    </location>
</feature>
<evidence type="ECO:0008006" key="4">
    <source>
        <dbReference type="Google" id="ProtNLM"/>
    </source>
</evidence>
<name>A0A7C9J6K5_9BURK</name>
<reference evidence="2 3" key="1">
    <citation type="submission" date="2019-09" db="EMBL/GenBank/DDBJ databases">
        <title>Identification of Malikia spinosa a prominent benzene-, toluene-, and ethylbenzene-degrading bacterium: enrichment, isolation and whole genome sequencing.</title>
        <authorList>
            <person name="Tancsics A."/>
            <person name="Revesz F."/>
            <person name="Kriszt B."/>
        </authorList>
    </citation>
    <scope>NUCLEOTIDE SEQUENCE [LARGE SCALE GENOMIC DNA]</scope>
    <source>
        <strain evidence="2 3">AB6</strain>
    </source>
</reference>
<dbReference type="EMBL" id="VYSB01000009">
    <property type="protein sequence ID" value="MYZ52411.1"/>
    <property type="molecule type" value="Genomic_DNA"/>
</dbReference>